<proteinExistence type="predicted"/>
<evidence type="ECO:0000313" key="2">
    <source>
        <dbReference type="Proteomes" id="UP000033163"/>
    </source>
</evidence>
<accession>A0A0E4H787</accession>
<sequence length="77" mass="8859">MLPVHVILAELYHAQPWTMEQLVELQQCLAVNARYCWDTLKLRQLSNMAAATEDAAWLSELHIREESLRLTGRAPTL</sequence>
<dbReference type="EMBL" id="LN831776">
    <property type="protein sequence ID" value="CQR51496.1"/>
    <property type="molecule type" value="Genomic_DNA"/>
</dbReference>
<protein>
    <submittedName>
        <fullName evidence="1">Uncharacterized protein</fullName>
    </submittedName>
</protein>
<dbReference type="KEGG" id="pri:PRIO_0242"/>
<organism evidence="1 2">
    <name type="scientific">Paenibacillus riograndensis SBR5</name>
    <dbReference type="NCBI Taxonomy" id="1073571"/>
    <lineage>
        <taxon>Bacteria</taxon>
        <taxon>Bacillati</taxon>
        <taxon>Bacillota</taxon>
        <taxon>Bacilli</taxon>
        <taxon>Bacillales</taxon>
        <taxon>Paenibacillaceae</taxon>
        <taxon>Paenibacillus</taxon>
        <taxon>Paenibacillus sonchi group</taxon>
    </lineage>
</organism>
<dbReference type="HOGENOM" id="CLU_194548_0_0_9"/>
<dbReference type="Proteomes" id="UP000033163">
    <property type="component" value="Chromosome I"/>
</dbReference>
<name>A0A0E4H787_9BACL</name>
<dbReference type="AlphaFoldDB" id="A0A0E4H787"/>
<reference evidence="2" key="1">
    <citation type="submission" date="2015-03" db="EMBL/GenBank/DDBJ databases">
        <authorList>
            <person name="Wibberg D."/>
        </authorList>
    </citation>
    <scope>NUCLEOTIDE SEQUENCE [LARGE SCALE GENOMIC DNA]</scope>
</reference>
<dbReference type="Pfam" id="PF24704">
    <property type="entry name" value="DUF7667"/>
    <property type="match status" value="1"/>
</dbReference>
<dbReference type="InterPro" id="IPR056084">
    <property type="entry name" value="DUF7667"/>
</dbReference>
<dbReference type="PATRIC" id="fig|1073571.4.peg.226"/>
<dbReference type="RefSeq" id="WP_020425763.1">
    <property type="nucleotide sequence ID" value="NZ_AGBD01000029.1"/>
</dbReference>
<evidence type="ECO:0000313" key="1">
    <source>
        <dbReference type="EMBL" id="CQR51496.1"/>
    </source>
</evidence>
<gene>
    <name evidence="1" type="ORF">PRIO_0242</name>
</gene>